<dbReference type="PROSITE" id="PS51096">
    <property type="entry name" value="PTS_EIIA_TYPE_4"/>
    <property type="match status" value="1"/>
</dbReference>
<dbReference type="EC" id="2.7.1.69" evidence="9"/>
<evidence type="ECO:0000256" key="5">
    <source>
        <dbReference type="ARBA" id="ARBA00022679"/>
    </source>
</evidence>
<dbReference type="SUPFAM" id="SSF53062">
    <property type="entry name" value="PTS system fructose IIA component-like"/>
    <property type="match status" value="1"/>
</dbReference>
<gene>
    <name evidence="9" type="ORF">PFCIRM138_03630</name>
</gene>
<dbReference type="PANTHER" id="PTHR33799:SF1">
    <property type="entry name" value="PTS SYSTEM MANNOSE-SPECIFIC EIIAB COMPONENT-RELATED"/>
    <property type="match status" value="1"/>
</dbReference>
<dbReference type="GO" id="GO:0009401">
    <property type="term" value="P:phosphoenolpyruvate-dependent sugar phosphotransferase system"/>
    <property type="evidence" value="ECO:0007669"/>
    <property type="project" value="UniProtKB-KW"/>
</dbReference>
<evidence type="ECO:0000256" key="4">
    <source>
        <dbReference type="ARBA" id="ARBA00022597"/>
    </source>
</evidence>
<organism evidence="9">
    <name type="scientific">Propionibacterium freudenreichii subsp. freudenreichii</name>
    <dbReference type="NCBI Taxonomy" id="66712"/>
    <lineage>
        <taxon>Bacteria</taxon>
        <taxon>Bacillati</taxon>
        <taxon>Actinomycetota</taxon>
        <taxon>Actinomycetes</taxon>
        <taxon>Propionibacteriales</taxon>
        <taxon>Propionibacteriaceae</taxon>
        <taxon>Propionibacterium</taxon>
    </lineage>
</organism>
<keyword evidence="2" id="KW-0813">Transport</keyword>
<feature type="domain" description="PTS EIIA type-4" evidence="8">
    <location>
        <begin position="1"/>
        <end position="122"/>
    </location>
</feature>
<evidence type="ECO:0000256" key="3">
    <source>
        <dbReference type="ARBA" id="ARBA00022490"/>
    </source>
</evidence>
<dbReference type="CDD" id="cd00006">
    <property type="entry name" value="PTS_IIA_man"/>
    <property type="match status" value="1"/>
</dbReference>
<accession>A0A068VTE4</accession>
<dbReference type="GO" id="GO:0016020">
    <property type="term" value="C:membrane"/>
    <property type="evidence" value="ECO:0007669"/>
    <property type="project" value="InterPro"/>
</dbReference>
<comment type="subcellular location">
    <subcellularLocation>
        <location evidence="1">Cytoplasm</location>
    </subcellularLocation>
</comment>
<sequence>MIRVVVAAHGNLASSLVKSTAMILGSNPDVVAIDFDPEGDVHALYRSVQDATKDAAGVIFLVDLLGGSPYNAAVRWCSRHLDSDVVTGVNLPMVIDVSTLAQQETHVPRAVSAAKAAGVSSVASWRTGPASRHHTVTDDR</sequence>
<dbReference type="InterPro" id="IPR004701">
    <property type="entry name" value="PTS_EIIA_man-typ"/>
</dbReference>
<keyword evidence="7" id="KW-0418">Kinase</keyword>
<evidence type="ECO:0000256" key="6">
    <source>
        <dbReference type="ARBA" id="ARBA00022683"/>
    </source>
</evidence>
<dbReference type="EMBL" id="LM676387">
    <property type="protein sequence ID" value="CEP26027.1"/>
    <property type="molecule type" value="Genomic_DNA"/>
</dbReference>
<dbReference type="GO" id="GO:0016301">
    <property type="term" value="F:kinase activity"/>
    <property type="evidence" value="ECO:0007669"/>
    <property type="project" value="UniProtKB-KW"/>
</dbReference>
<protein>
    <submittedName>
        <fullName evidence="9">PTS system, mannose/fructose/sorbose family, IIA component subfamily</fullName>
        <ecNumber evidence="9">2.7.1.69</ecNumber>
    </submittedName>
</protein>
<proteinExistence type="predicted"/>
<keyword evidence="6" id="KW-0598">Phosphotransferase system</keyword>
<evidence type="ECO:0000256" key="2">
    <source>
        <dbReference type="ARBA" id="ARBA00022448"/>
    </source>
</evidence>
<dbReference type="Pfam" id="PF03610">
    <property type="entry name" value="EIIA-man"/>
    <property type="match status" value="1"/>
</dbReference>
<dbReference type="Gene3D" id="3.40.50.510">
    <property type="entry name" value="Phosphotransferase system, mannose-type IIA component"/>
    <property type="match status" value="1"/>
</dbReference>
<keyword evidence="4" id="KW-0762">Sugar transport</keyword>
<keyword evidence="3" id="KW-0963">Cytoplasm</keyword>
<reference evidence="9" key="1">
    <citation type="submission" date="2014-08" db="EMBL/GenBank/DDBJ databases">
        <authorList>
            <person name="Falentin Helene"/>
        </authorList>
    </citation>
    <scope>NUCLEOTIDE SEQUENCE</scope>
</reference>
<name>A0A068VTE4_PROFF</name>
<evidence type="ECO:0000256" key="7">
    <source>
        <dbReference type="ARBA" id="ARBA00022777"/>
    </source>
</evidence>
<dbReference type="GO" id="GO:0005737">
    <property type="term" value="C:cytoplasm"/>
    <property type="evidence" value="ECO:0007669"/>
    <property type="project" value="UniProtKB-SubCell"/>
</dbReference>
<dbReference type="InterPro" id="IPR036662">
    <property type="entry name" value="PTS_EIIA_man-typ_sf"/>
</dbReference>
<dbReference type="PANTHER" id="PTHR33799">
    <property type="entry name" value="PTS PERMEASE-RELATED-RELATED"/>
    <property type="match status" value="1"/>
</dbReference>
<keyword evidence="5 9" id="KW-0808">Transferase</keyword>
<dbReference type="InterPro" id="IPR051471">
    <property type="entry name" value="Bacterial_PTS_sugar_comp"/>
</dbReference>
<evidence type="ECO:0000313" key="9">
    <source>
        <dbReference type="EMBL" id="CEP26027.1"/>
    </source>
</evidence>
<evidence type="ECO:0000259" key="8">
    <source>
        <dbReference type="PROSITE" id="PS51096"/>
    </source>
</evidence>
<dbReference type="AlphaFoldDB" id="A0A068VTE4"/>
<dbReference type="InterPro" id="IPR033887">
    <property type="entry name" value="PTS_IIA_man"/>
</dbReference>
<dbReference type="RefSeq" id="WP_013160983.1">
    <property type="nucleotide sequence ID" value="NZ_HG975488.1"/>
</dbReference>
<evidence type="ECO:0000256" key="1">
    <source>
        <dbReference type="ARBA" id="ARBA00004496"/>
    </source>
</evidence>